<evidence type="ECO:0000313" key="12">
    <source>
        <dbReference type="EMBL" id="CBL87307.1"/>
    </source>
</evidence>
<dbReference type="AlphaFoldDB" id="F4MME4"/>
<evidence type="ECO:0000256" key="8">
    <source>
        <dbReference type="HAMAP-Rule" id="MF_01309"/>
    </source>
</evidence>
<proteinExistence type="inferred from homology"/>
<evidence type="ECO:0000256" key="2">
    <source>
        <dbReference type="ARBA" id="ARBA00022730"/>
    </source>
</evidence>
<keyword evidence="2 8" id="KW-0699">rRNA-binding</keyword>
<dbReference type="InterPro" id="IPR001351">
    <property type="entry name" value="Ribosomal_uS3_C"/>
</dbReference>
<dbReference type="PROSITE" id="PS50823">
    <property type="entry name" value="KH_TYPE_2"/>
    <property type="match status" value="1"/>
</dbReference>
<dbReference type="GO" id="GO:0022627">
    <property type="term" value="C:cytosolic small ribosomal subunit"/>
    <property type="evidence" value="ECO:0007669"/>
    <property type="project" value="TreeGrafter"/>
</dbReference>
<organism evidence="12">
    <name type="scientific">uncultured Sphingobacteriia bacterium</name>
    <dbReference type="NCBI Taxonomy" id="246143"/>
    <lineage>
        <taxon>Bacteria</taxon>
        <taxon>Pseudomonadati</taxon>
        <taxon>Bacteroidota</taxon>
        <taxon>Sphingobacteriia</taxon>
        <taxon>environmental samples</taxon>
    </lineage>
</organism>
<evidence type="ECO:0000256" key="7">
    <source>
        <dbReference type="ARBA" id="ARBA00035257"/>
    </source>
</evidence>
<dbReference type="Pfam" id="PF07650">
    <property type="entry name" value="KH_2"/>
    <property type="match status" value="1"/>
</dbReference>
<dbReference type="InterPro" id="IPR015946">
    <property type="entry name" value="KH_dom-like_a/b"/>
</dbReference>
<feature type="region of interest" description="Disordered" evidence="10">
    <location>
        <begin position="215"/>
        <end position="247"/>
    </location>
</feature>
<keyword evidence="5 8" id="KW-0687">Ribonucleoprotein</keyword>
<dbReference type="PROSITE" id="PS00548">
    <property type="entry name" value="RIBOSOMAL_S3"/>
    <property type="match status" value="1"/>
</dbReference>
<feature type="domain" description="KH type-2" evidence="11">
    <location>
        <begin position="38"/>
        <end position="106"/>
    </location>
</feature>
<evidence type="ECO:0000256" key="1">
    <source>
        <dbReference type="ARBA" id="ARBA00010761"/>
    </source>
</evidence>
<comment type="function">
    <text evidence="6 8">Binds the lower part of the 30S subunit head. Binds mRNA in the 70S ribosome, positioning it for translation.</text>
</comment>
<keyword evidence="3 8" id="KW-0694">RNA-binding</keyword>
<dbReference type="GO" id="GO:0003729">
    <property type="term" value="F:mRNA binding"/>
    <property type="evidence" value="ECO:0007669"/>
    <property type="project" value="UniProtKB-UniRule"/>
</dbReference>
<dbReference type="CDD" id="cd02412">
    <property type="entry name" value="KH-II_30S_S3"/>
    <property type="match status" value="1"/>
</dbReference>
<reference evidence="12" key="1">
    <citation type="submission" date="2010-05" db="EMBL/GenBank/DDBJ databases">
        <authorList>
            <person name="Genoscope - CEA"/>
        </authorList>
    </citation>
    <scope>NUCLEOTIDE SEQUENCE</scope>
</reference>
<dbReference type="Gene3D" id="3.30.1140.32">
    <property type="entry name" value="Ribosomal protein S3, C-terminal domain"/>
    <property type="match status" value="1"/>
</dbReference>
<evidence type="ECO:0000256" key="3">
    <source>
        <dbReference type="ARBA" id="ARBA00022884"/>
    </source>
</evidence>
<evidence type="ECO:0000256" key="5">
    <source>
        <dbReference type="ARBA" id="ARBA00023274"/>
    </source>
</evidence>
<dbReference type="GO" id="GO:0003735">
    <property type="term" value="F:structural constituent of ribosome"/>
    <property type="evidence" value="ECO:0007669"/>
    <property type="project" value="InterPro"/>
</dbReference>
<dbReference type="PROSITE" id="PS50084">
    <property type="entry name" value="KH_TYPE_1"/>
    <property type="match status" value="1"/>
</dbReference>
<evidence type="ECO:0000256" key="9">
    <source>
        <dbReference type="RuleBase" id="RU003624"/>
    </source>
</evidence>
<keyword evidence="4 8" id="KW-0689">Ribosomal protein</keyword>
<dbReference type="PANTHER" id="PTHR11760">
    <property type="entry name" value="30S/40S RIBOSOMAL PROTEIN S3"/>
    <property type="match status" value="1"/>
</dbReference>
<dbReference type="HAMAP" id="MF_01309_B">
    <property type="entry name" value="Ribosomal_uS3_B"/>
    <property type="match status" value="1"/>
</dbReference>
<dbReference type="InterPro" id="IPR005704">
    <property type="entry name" value="Ribosomal_uS3_bac-typ"/>
</dbReference>
<evidence type="ECO:0000256" key="4">
    <source>
        <dbReference type="ARBA" id="ARBA00022980"/>
    </source>
</evidence>
<dbReference type="SMART" id="SM00322">
    <property type="entry name" value="KH"/>
    <property type="match status" value="1"/>
</dbReference>
<dbReference type="GO" id="GO:0006412">
    <property type="term" value="P:translation"/>
    <property type="evidence" value="ECO:0007669"/>
    <property type="project" value="UniProtKB-UniRule"/>
</dbReference>
<dbReference type="InterPro" id="IPR004044">
    <property type="entry name" value="KH_dom_type_2"/>
</dbReference>
<reference evidence="12" key="2">
    <citation type="journal article" date="2012" name="Environ. Microbiol.">
        <title>Genomic content of uncultured Bacteroidetes from contrasting oceanic provinces in the North Atlantic Ocean.</title>
        <authorList>
            <person name="Gomez-Pereira P.R."/>
            <person name="Schuler M."/>
            <person name="Fuchs B.M."/>
            <person name="Bennke C."/>
            <person name="Teeling H."/>
            <person name="Waldmann J."/>
            <person name="Richter M."/>
            <person name="Barbe V."/>
            <person name="Bataille E."/>
            <person name="Glockner F.O."/>
            <person name="Amann R."/>
        </authorList>
    </citation>
    <scope>NUCLEOTIDE SEQUENCE</scope>
</reference>
<evidence type="ECO:0000256" key="10">
    <source>
        <dbReference type="SAM" id="MobiDB-lite"/>
    </source>
</evidence>
<dbReference type="InterPro" id="IPR009019">
    <property type="entry name" value="KH_sf_prok-type"/>
</dbReference>
<evidence type="ECO:0000256" key="6">
    <source>
        <dbReference type="ARBA" id="ARBA00024998"/>
    </source>
</evidence>
<dbReference type="Gene3D" id="3.30.300.20">
    <property type="match status" value="1"/>
</dbReference>
<dbReference type="SUPFAM" id="SSF54814">
    <property type="entry name" value="Prokaryotic type KH domain (KH-domain type II)"/>
    <property type="match status" value="1"/>
</dbReference>
<dbReference type="InterPro" id="IPR018280">
    <property type="entry name" value="Ribosomal_uS3_CS"/>
</dbReference>
<accession>F4MME4</accession>
<dbReference type="InterPro" id="IPR036419">
    <property type="entry name" value="Ribosomal_S3_C_sf"/>
</dbReference>
<feature type="compositionally biased region" description="Basic and acidic residues" evidence="10">
    <location>
        <begin position="221"/>
        <end position="247"/>
    </location>
</feature>
<dbReference type="FunFam" id="3.30.300.20:FF:000001">
    <property type="entry name" value="30S ribosomal protein S3"/>
    <property type="match status" value="1"/>
</dbReference>
<dbReference type="EMBL" id="FQ032816">
    <property type="protein sequence ID" value="CBL87307.1"/>
    <property type="molecule type" value="Genomic_DNA"/>
</dbReference>
<dbReference type="SUPFAM" id="SSF54821">
    <property type="entry name" value="Ribosomal protein S3 C-terminal domain"/>
    <property type="match status" value="1"/>
</dbReference>
<dbReference type="NCBIfam" id="TIGR01009">
    <property type="entry name" value="rpsC_bact"/>
    <property type="match status" value="1"/>
</dbReference>
<dbReference type="PANTHER" id="PTHR11760:SF19">
    <property type="entry name" value="SMALL RIBOSOMAL SUBUNIT PROTEIN US3C"/>
    <property type="match status" value="1"/>
</dbReference>
<dbReference type="Pfam" id="PF00189">
    <property type="entry name" value="Ribosomal_S3_C"/>
    <property type="match status" value="1"/>
</dbReference>
<sequence length="247" mass="27881">MGQKVNPISLRLGIVRGWESNWYGGKEFGVKLAEDNKIRKYLNARMPRAGISKILIERMLKRIIITVHTSRPGIVIGKGGSEVDKLKEEVKKLTKKDVQINIFEVKRPELDAMLVGQSIAQQIEGRVNFKRAIKMAIASTMRMGAQGVKIMVSGRLNGAEMARTQQFKEGRIPLHTFRADVDYALTEALTVYGKIGVKVWIFKEEVFGKRDLSINMGMGEPKQREKRQGGNHRGGDHRGGDRRRVNK</sequence>
<comment type="subunit">
    <text evidence="8">Part of the 30S ribosomal subunit. Forms a tight complex with proteins S10 and S14.</text>
</comment>
<comment type="similarity">
    <text evidence="1 8 9">Belongs to the universal ribosomal protein uS3 family.</text>
</comment>
<gene>
    <name evidence="8" type="primary">rpsC</name>
    <name evidence="12" type="ORF">S3_972_0020</name>
</gene>
<dbReference type="InterPro" id="IPR057258">
    <property type="entry name" value="Ribosomal_uS3"/>
</dbReference>
<dbReference type="InterPro" id="IPR004087">
    <property type="entry name" value="KH_dom"/>
</dbReference>
<evidence type="ECO:0000259" key="11">
    <source>
        <dbReference type="PROSITE" id="PS50823"/>
    </source>
</evidence>
<protein>
    <recommendedName>
        <fullName evidence="7 8">Small ribosomal subunit protein uS3</fullName>
    </recommendedName>
</protein>
<name>F4MME4_9BACT</name>
<dbReference type="GO" id="GO:0019843">
    <property type="term" value="F:rRNA binding"/>
    <property type="evidence" value="ECO:0007669"/>
    <property type="project" value="UniProtKB-UniRule"/>
</dbReference>